<dbReference type="SUPFAM" id="SSF53383">
    <property type="entry name" value="PLP-dependent transferases"/>
    <property type="match status" value="1"/>
</dbReference>
<dbReference type="Gene3D" id="3.40.640.10">
    <property type="entry name" value="Type I PLP-dependent aspartate aminotransferase-like (Major domain)"/>
    <property type="match status" value="1"/>
</dbReference>
<reference evidence="7 8" key="1">
    <citation type="journal article" date="2015" name="PLoS ONE">
        <title>Rice-Infecting Pseudomonas Genomes Are Highly Accessorized and Harbor Multiple Putative Virulence Mechanisms to Cause Sheath Brown Rot.</title>
        <authorList>
            <person name="Quibod I.L."/>
            <person name="Grande G."/>
            <person name="Oreiro E.G."/>
            <person name="Borja F.N."/>
            <person name="Dossa G.S."/>
            <person name="Mauleon R."/>
            <person name="Cruz C.V."/>
            <person name="Oliva R."/>
        </authorList>
    </citation>
    <scope>NUCLEOTIDE SEQUENCE [LARGE SCALE GENOMIC DNA]</scope>
    <source>
        <strain evidence="7 8">IRRI 6609</strain>
    </source>
</reference>
<dbReference type="PANTHER" id="PTHR46577">
    <property type="entry name" value="HTH-TYPE TRANSCRIPTIONAL REGULATORY PROTEIN GABR"/>
    <property type="match status" value="1"/>
</dbReference>
<evidence type="ECO:0000259" key="6">
    <source>
        <dbReference type="PROSITE" id="PS50949"/>
    </source>
</evidence>
<keyword evidence="2" id="KW-0663">Pyridoxal phosphate</keyword>
<keyword evidence="3" id="KW-0805">Transcription regulation</keyword>
<dbReference type="SUPFAM" id="SSF46785">
    <property type="entry name" value="Winged helix' DNA-binding domain"/>
    <property type="match status" value="1"/>
</dbReference>
<feature type="domain" description="HTH gntR-type" evidence="6">
    <location>
        <begin position="11"/>
        <end position="79"/>
    </location>
</feature>
<dbReference type="STRING" id="50340.PF66_04680"/>
<dbReference type="Proteomes" id="UP000037931">
    <property type="component" value="Unassembled WGS sequence"/>
</dbReference>
<dbReference type="Pfam" id="PF00392">
    <property type="entry name" value="GntR"/>
    <property type="match status" value="1"/>
</dbReference>
<dbReference type="CDD" id="cd00609">
    <property type="entry name" value="AAT_like"/>
    <property type="match status" value="1"/>
</dbReference>
<evidence type="ECO:0000256" key="5">
    <source>
        <dbReference type="ARBA" id="ARBA00023163"/>
    </source>
</evidence>
<organism evidence="7 8">
    <name type="scientific">Pseudomonas asplenii</name>
    <dbReference type="NCBI Taxonomy" id="53407"/>
    <lineage>
        <taxon>Bacteria</taxon>
        <taxon>Pseudomonadati</taxon>
        <taxon>Pseudomonadota</taxon>
        <taxon>Gammaproteobacteria</taxon>
        <taxon>Pseudomonadales</taxon>
        <taxon>Pseudomonadaceae</taxon>
        <taxon>Pseudomonas</taxon>
    </lineage>
</organism>
<dbReference type="AlphaFoldDB" id="A0A0M9GEA9"/>
<dbReference type="OrthoDB" id="9802328at2"/>
<comment type="caution">
    <text evidence="7">The sequence shown here is derived from an EMBL/GenBank/DDBJ whole genome shotgun (WGS) entry which is preliminary data.</text>
</comment>
<dbReference type="GO" id="GO:0003677">
    <property type="term" value="F:DNA binding"/>
    <property type="evidence" value="ECO:0007669"/>
    <property type="project" value="UniProtKB-KW"/>
</dbReference>
<evidence type="ECO:0000256" key="1">
    <source>
        <dbReference type="ARBA" id="ARBA00005384"/>
    </source>
</evidence>
<dbReference type="Gene3D" id="1.10.10.10">
    <property type="entry name" value="Winged helix-like DNA-binding domain superfamily/Winged helix DNA-binding domain"/>
    <property type="match status" value="1"/>
</dbReference>
<evidence type="ECO:0000256" key="4">
    <source>
        <dbReference type="ARBA" id="ARBA00023125"/>
    </source>
</evidence>
<evidence type="ECO:0000313" key="7">
    <source>
        <dbReference type="EMBL" id="KPA88998.1"/>
    </source>
</evidence>
<dbReference type="InterPro" id="IPR000524">
    <property type="entry name" value="Tscrpt_reg_HTH_GntR"/>
</dbReference>
<dbReference type="GO" id="GO:0008483">
    <property type="term" value="F:transaminase activity"/>
    <property type="evidence" value="ECO:0007669"/>
    <property type="project" value="UniProtKB-KW"/>
</dbReference>
<sequence>MDLEIDRQALVPVVQQIVNAIVEWIRRSRACPGTRLPSVRQLAKENSLSQANVSEAYERLVTQGVLASRNGSVFIVAEMPGASRASSEPEWYEGLEAKWGTFNEHPLGELKLGCGWIPQGWRESDDIGYAVREVSRTQMQGLFHYSTPLGLPALRQQLHKRLTQKGIHSVDGEVLTTLGVTQGLDLLVRTLLKPGDCVMVETPGYGNLYRLLTLQGIELLEVPRTRSGPDIDVLRALLRTHRPKCLFINSLCHNPTGSSLTLPVATQLLQLAQEEDFLIVEDGVCSDLQGGPGVQLAALDGEQRVIYLGGFSKTLSSSLKVGFIRAHSGLIQRLAEVKMITSLGASRFTECVVATLLANGAYRKLVQRLRQRLGTEMAATLDVLEESGWEVFSEPSAGMFVWARSRRYNPAQVQAGARQLGVLLAQDSAFTPRATSAGWLRINVAYAMDCRARKFFRLLGDTGSTSTILKTTQM</sequence>
<dbReference type="InterPro" id="IPR036390">
    <property type="entry name" value="WH_DNA-bd_sf"/>
</dbReference>
<dbReference type="GO" id="GO:0003700">
    <property type="term" value="F:DNA-binding transcription factor activity"/>
    <property type="evidence" value="ECO:0007669"/>
    <property type="project" value="InterPro"/>
</dbReference>
<evidence type="ECO:0000313" key="8">
    <source>
        <dbReference type="Proteomes" id="UP000037931"/>
    </source>
</evidence>
<keyword evidence="8" id="KW-1185">Reference proteome</keyword>
<accession>A0A0M9GEA9</accession>
<dbReference type="InterPro" id="IPR015424">
    <property type="entry name" value="PyrdxlP-dep_Trfase"/>
</dbReference>
<evidence type="ECO:0000256" key="3">
    <source>
        <dbReference type="ARBA" id="ARBA00023015"/>
    </source>
</evidence>
<evidence type="ECO:0000256" key="2">
    <source>
        <dbReference type="ARBA" id="ARBA00022898"/>
    </source>
</evidence>
<dbReference type="EMBL" id="JSYZ01000018">
    <property type="protein sequence ID" value="KPA88998.1"/>
    <property type="molecule type" value="Genomic_DNA"/>
</dbReference>
<dbReference type="PATRIC" id="fig|50340.43.peg.1980"/>
<gene>
    <name evidence="7" type="ORF">PF66_04680</name>
</gene>
<dbReference type="InterPro" id="IPR004839">
    <property type="entry name" value="Aminotransferase_I/II_large"/>
</dbReference>
<dbReference type="Gene3D" id="3.90.1150.10">
    <property type="entry name" value="Aspartate Aminotransferase, domain 1"/>
    <property type="match status" value="1"/>
</dbReference>
<dbReference type="GO" id="GO:0030170">
    <property type="term" value="F:pyridoxal phosphate binding"/>
    <property type="evidence" value="ECO:0007669"/>
    <property type="project" value="InterPro"/>
</dbReference>
<dbReference type="CDD" id="cd07377">
    <property type="entry name" value="WHTH_GntR"/>
    <property type="match status" value="1"/>
</dbReference>
<dbReference type="InterPro" id="IPR051446">
    <property type="entry name" value="HTH_trans_reg/aminotransferase"/>
</dbReference>
<dbReference type="PROSITE" id="PS50949">
    <property type="entry name" value="HTH_GNTR"/>
    <property type="match status" value="1"/>
</dbReference>
<name>A0A0M9GEA9_9PSED</name>
<dbReference type="PANTHER" id="PTHR46577:SF2">
    <property type="entry name" value="TRANSCRIPTIONAL REGULATORY PROTEIN"/>
    <property type="match status" value="1"/>
</dbReference>
<dbReference type="SMART" id="SM00345">
    <property type="entry name" value="HTH_GNTR"/>
    <property type="match status" value="1"/>
</dbReference>
<dbReference type="RefSeq" id="WP_054056873.1">
    <property type="nucleotide sequence ID" value="NZ_JSYZ01000018.1"/>
</dbReference>
<proteinExistence type="inferred from homology"/>
<keyword evidence="5" id="KW-0804">Transcription</keyword>
<dbReference type="InterPro" id="IPR015421">
    <property type="entry name" value="PyrdxlP-dep_Trfase_major"/>
</dbReference>
<dbReference type="Pfam" id="PF00155">
    <property type="entry name" value="Aminotran_1_2"/>
    <property type="match status" value="1"/>
</dbReference>
<keyword evidence="7" id="KW-0032">Aminotransferase</keyword>
<keyword evidence="7" id="KW-0808">Transferase</keyword>
<dbReference type="InterPro" id="IPR015422">
    <property type="entry name" value="PyrdxlP-dep_Trfase_small"/>
</dbReference>
<dbReference type="InterPro" id="IPR036388">
    <property type="entry name" value="WH-like_DNA-bd_sf"/>
</dbReference>
<comment type="similarity">
    <text evidence="1">In the C-terminal section; belongs to the class-I pyridoxal-phosphate-dependent aminotransferase family.</text>
</comment>
<protein>
    <submittedName>
        <fullName evidence="7">Transcriptional regulator with HTH domain and aminotransferase domain</fullName>
    </submittedName>
</protein>
<keyword evidence="4" id="KW-0238">DNA-binding</keyword>